<dbReference type="Proteomes" id="UP000431684">
    <property type="component" value="Unassembled WGS sequence"/>
</dbReference>
<dbReference type="InterPro" id="IPR036249">
    <property type="entry name" value="Thioredoxin-like_sf"/>
</dbReference>
<dbReference type="PROSITE" id="PS51352">
    <property type="entry name" value="THIOREDOXIN_2"/>
    <property type="match status" value="1"/>
</dbReference>
<evidence type="ECO:0000259" key="2">
    <source>
        <dbReference type="PROSITE" id="PS51352"/>
    </source>
</evidence>
<sequence length="182" mass="19725">MKEHTMSLAIAVTTRDHALGPADAPVTLVEYGDFQCPYCGAAYGELKQVRASLGGALRFVFRHMPLAAIHPMAELAAEAAEAAAEQGKFWPMHDALYENQRQLSPALVSALATRLGLDMARFTADLRSRRYAEKIQQDIAGAERSGVQGTPAFFIDGRHYNGSYDAETLTEELRAVAGARAA</sequence>
<proteinExistence type="inferred from homology"/>
<gene>
    <name evidence="3" type="ORF">GJV26_10770</name>
</gene>
<dbReference type="OrthoDB" id="9780340at2"/>
<organism evidence="3 4">
    <name type="scientific">Pseudoduganella dura</name>
    <dbReference type="NCBI Taxonomy" id="321982"/>
    <lineage>
        <taxon>Bacteria</taxon>
        <taxon>Pseudomonadati</taxon>
        <taxon>Pseudomonadota</taxon>
        <taxon>Betaproteobacteria</taxon>
        <taxon>Burkholderiales</taxon>
        <taxon>Oxalobacteraceae</taxon>
        <taxon>Telluria group</taxon>
        <taxon>Pseudoduganella</taxon>
    </lineage>
</organism>
<comment type="caution">
    <text evidence="3">The sequence shown here is derived from an EMBL/GenBank/DDBJ whole genome shotgun (WGS) entry which is preliminary data.</text>
</comment>
<evidence type="ECO:0000256" key="1">
    <source>
        <dbReference type="ARBA" id="ARBA00005791"/>
    </source>
</evidence>
<keyword evidence="4" id="KW-1185">Reference proteome</keyword>
<dbReference type="Gene3D" id="3.40.30.10">
    <property type="entry name" value="Glutaredoxin"/>
    <property type="match status" value="1"/>
</dbReference>
<dbReference type="Pfam" id="PF13462">
    <property type="entry name" value="Thioredoxin_4"/>
    <property type="match status" value="1"/>
</dbReference>
<dbReference type="PANTHER" id="PTHR13887:SF55">
    <property type="entry name" value="SLR0313 PROTEIN"/>
    <property type="match status" value="1"/>
</dbReference>
<evidence type="ECO:0000313" key="4">
    <source>
        <dbReference type="Proteomes" id="UP000431684"/>
    </source>
</evidence>
<dbReference type="InterPro" id="IPR013766">
    <property type="entry name" value="Thioredoxin_domain"/>
</dbReference>
<dbReference type="EMBL" id="WNWM01000002">
    <property type="protein sequence ID" value="MUI12937.1"/>
    <property type="molecule type" value="Genomic_DNA"/>
</dbReference>
<evidence type="ECO:0000313" key="3">
    <source>
        <dbReference type="EMBL" id="MUI12937.1"/>
    </source>
</evidence>
<dbReference type="AlphaFoldDB" id="A0A6I3X9P8"/>
<comment type="similarity">
    <text evidence="1">Belongs to the thioredoxin family. DsbA subfamily.</text>
</comment>
<name>A0A6I3X9P8_9BURK</name>
<protein>
    <submittedName>
        <fullName evidence="3">Thioredoxin domain-containing protein</fullName>
    </submittedName>
</protein>
<feature type="domain" description="Thioredoxin" evidence="2">
    <location>
        <begin position="1"/>
        <end position="178"/>
    </location>
</feature>
<accession>A0A6I3X9P8</accession>
<dbReference type="PANTHER" id="PTHR13887">
    <property type="entry name" value="GLUTATHIONE S-TRANSFERASE KAPPA"/>
    <property type="match status" value="1"/>
</dbReference>
<dbReference type="SUPFAM" id="SSF52833">
    <property type="entry name" value="Thioredoxin-like"/>
    <property type="match status" value="1"/>
</dbReference>
<dbReference type="InterPro" id="IPR012336">
    <property type="entry name" value="Thioredoxin-like_fold"/>
</dbReference>
<reference evidence="3 4" key="1">
    <citation type="submission" date="2019-11" db="EMBL/GenBank/DDBJ databases">
        <title>Draft Genome Sequences of Six Type Strains of the Genus Massilia.</title>
        <authorList>
            <person name="Miess H."/>
            <person name="Frediansyah A."/>
            <person name="Goeker M."/>
            <person name="Gross H."/>
        </authorList>
    </citation>
    <scope>NUCLEOTIDE SEQUENCE [LARGE SCALE GENOMIC DNA]</scope>
    <source>
        <strain evidence="3 4">DSM 17513</strain>
    </source>
</reference>